<proteinExistence type="predicted"/>
<reference evidence="4" key="1">
    <citation type="journal article" date="2019" name="Int. J. Syst. Evol. Microbiol.">
        <title>The Global Catalogue of Microorganisms (GCM) 10K type strain sequencing project: providing services to taxonomists for standard genome sequencing and annotation.</title>
        <authorList>
            <consortium name="The Broad Institute Genomics Platform"/>
            <consortium name="The Broad Institute Genome Sequencing Center for Infectious Disease"/>
            <person name="Wu L."/>
            <person name="Ma J."/>
        </authorList>
    </citation>
    <scope>NUCLEOTIDE SEQUENCE [LARGE SCALE GENOMIC DNA]</scope>
    <source>
        <strain evidence="4">CGMCC 1.12371</strain>
    </source>
</reference>
<gene>
    <name evidence="3" type="ORF">ACFQPB_00975</name>
</gene>
<feature type="signal peptide" evidence="1">
    <location>
        <begin position="1"/>
        <end position="25"/>
    </location>
</feature>
<protein>
    <submittedName>
        <fullName evidence="3">PepSY domain-containing protein</fullName>
    </submittedName>
</protein>
<sequence length="109" mass="12035">MKHLAVSTFALALWVCLFAVMPAAASDHADHDRARAALQAGEILPLTTVLQRVAAEHPGQVLEVELERDADRWTYEIKLLQPSGGLLKLEVDAANARVLKARSRQREAR</sequence>
<keyword evidence="4" id="KW-1185">Reference proteome</keyword>
<evidence type="ECO:0000313" key="4">
    <source>
        <dbReference type="Proteomes" id="UP001596501"/>
    </source>
</evidence>
<organism evidence="3 4">
    <name type="scientific">Hydrogenophaga atypica</name>
    <dbReference type="NCBI Taxonomy" id="249409"/>
    <lineage>
        <taxon>Bacteria</taxon>
        <taxon>Pseudomonadati</taxon>
        <taxon>Pseudomonadota</taxon>
        <taxon>Betaproteobacteria</taxon>
        <taxon>Burkholderiales</taxon>
        <taxon>Comamonadaceae</taxon>
        <taxon>Hydrogenophaga</taxon>
    </lineage>
</organism>
<feature type="chain" id="PRO_5045928950" evidence="1">
    <location>
        <begin position="26"/>
        <end position="109"/>
    </location>
</feature>
<dbReference type="RefSeq" id="WP_382219046.1">
    <property type="nucleotide sequence ID" value="NZ_JBHTCA010000001.1"/>
</dbReference>
<evidence type="ECO:0000313" key="3">
    <source>
        <dbReference type="EMBL" id="MFC7407424.1"/>
    </source>
</evidence>
<comment type="caution">
    <text evidence="3">The sequence shown here is derived from an EMBL/GenBank/DDBJ whole genome shotgun (WGS) entry which is preliminary data.</text>
</comment>
<dbReference type="InterPro" id="IPR025711">
    <property type="entry name" value="PepSY"/>
</dbReference>
<evidence type="ECO:0000256" key="1">
    <source>
        <dbReference type="SAM" id="SignalP"/>
    </source>
</evidence>
<keyword evidence="1" id="KW-0732">Signal</keyword>
<feature type="domain" description="PepSY" evidence="2">
    <location>
        <begin position="44"/>
        <end position="101"/>
    </location>
</feature>
<evidence type="ECO:0000259" key="2">
    <source>
        <dbReference type="Pfam" id="PF03413"/>
    </source>
</evidence>
<dbReference type="Gene3D" id="3.10.450.40">
    <property type="match status" value="1"/>
</dbReference>
<dbReference type="EMBL" id="JBHTCA010000001">
    <property type="protein sequence ID" value="MFC7407424.1"/>
    <property type="molecule type" value="Genomic_DNA"/>
</dbReference>
<accession>A0ABW2QD88</accession>
<dbReference type="Pfam" id="PF03413">
    <property type="entry name" value="PepSY"/>
    <property type="match status" value="1"/>
</dbReference>
<name>A0ABW2QD88_9BURK</name>
<dbReference type="Proteomes" id="UP001596501">
    <property type="component" value="Unassembled WGS sequence"/>
</dbReference>